<evidence type="ECO:0000256" key="1">
    <source>
        <dbReference type="SAM" id="MobiDB-lite"/>
    </source>
</evidence>
<dbReference type="GO" id="GO:0003964">
    <property type="term" value="F:RNA-directed DNA polymerase activity"/>
    <property type="evidence" value="ECO:0007669"/>
    <property type="project" value="UniProtKB-KW"/>
</dbReference>
<keyword evidence="2" id="KW-0378">Hydrolase</keyword>
<feature type="region of interest" description="Disordered" evidence="1">
    <location>
        <begin position="311"/>
        <end position="333"/>
    </location>
</feature>
<keyword evidence="2" id="KW-0695">RNA-directed DNA polymerase</keyword>
<dbReference type="Proteomes" id="UP000037510">
    <property type="component" value="Unassembled WGS sequence"/>
</dbReference>
<keyword evidence="2" id="KW-0548">Nucleotidyltransferase</keyword>
<keyword evidence="2" id="KW-0540">Nuclease</keyword>
<reference evidence="2 3" key="1">
    <citation type="journal article" date="2015" name="Genome Biol. Evol.">
        <title>The genome of winter moth (Operophtera brumata) provides a genomic perspective on sexual dimorphism and phenology.</title>
        <authorList>
            <person name="Derks M.F."/>
            <person name="Smit S."/>
            <person name="Salis L."/>
            <person name="Schijlen E."/>
            <person name="Bossers A."/>
            <person name="Mateman C."/>
            <person name="Pijl A.S."/>
            <person name="de Ridder D."/>
            <person name="Groenen M.A."/>
            <person name="Visser M.E."/>
            <person name="Megens H.J."/>
        </authorList>
    </citation>
    <scope>NUCLEOTIDE SEQUENCE [LARGE SCALE GENOMIC DNA]</scope>
    <source>
        <strain evidence="2">WM2013NL</strain>
        <tissue evidence="2">Head and thorax</tissue>
    </source>
</reference>
<organism evidence="2 3">
    <name type="scientific">Operophtera brumata</name>
    <name type="common">Winter moth</name>
    <name type="synonym">Phalaena brumata</name>
    <dbReference type="NCBI Taxonomy" id="104452"/>
    <lineage>
        <taxon>Eukaryota</taxon>
        <taxon>Metazoa</taxon>
        <taxon>Ecdysozoa</taxon>
        <taxon>Arthropoda</taxon>
        <taxon>Hexapoda</taxon>
        <taxon>Insecta</taxon>
        <taxon>Pterygota</taxon>
        <taxon>Neoptera</taxon>
        <taxon>Endopterygota</taxon>
        <taxon>Lepidoptera</taxon>
        <taxon>Glossata</taxon>
        <taxon>Ditrysia</taxon>
        <taxon>Geometroidea</taxon>
        <taxon>Geometridae</taxon>
        <taxon>Larentiinae</taxon>
        <taxon>Operophtera</taxon>
    </lineage>
</organism>
<dbReference type="Gene3D" id="3.30.70.1820">
    <property type="entry name" value="L1 transposable element, RRM domain"/>
    <property type="match status" value="1"/>
</dbReference>
<dbReference type="EMBL" id="JTDY01001041">
    <property type="protein sequence ID" value="KOB75043.1"/>
    <property type="molecule type" value="Genomic_DNA"/>
</dbReference>
<gene>
    <name evidence="2" type="ORF">OBRU01_08160</name>
</gene>
<keyword evidence="3" id="KW-1185">Reference proteome</keyword>
<evidence type="ECO:0000313" key="2">
    <source>
        <dbReference type="EMBL" id="KOB75043.1"/>
    </source>
</evidence>
<dbReference type="AlphaFoldDB" id="A0A0L7LHJ7"/>
<sequence length="397" mass="45768">MSTLDRNHVITVRVTPPVVTPRRSDDPYSVQLNGGTHTAVSQSYNGNMFPTPVLRAGNQIIIKGQMTADKRLQIGIETSSATVCQINVVNRPNENEDYLTISVPGEQQPQHESSATDWLNDTQYIFRFEMNGTDMMDIFVGIEEDGSDQYLHSVPIDVKSLKNITVNGEVEKLTYNEVEYLKRVKKNNNIIIFGVKEEEKSISDLIEKLKKNFQDDLSISIQDYEVNKIYRIGNTIKGDKPRPVLLSFVNGWKKSEVMKNKSYLKDLYVTEDYSKEVLEKRKALVPKLTEEINKGNIAYLKYDKLIVKEKKNNNNKVKRKREASTSPQTDFQPRKQHTLTTTSYLKCKITTNARQTYRTRNGYQLNKIKWDIIGNSEMRRFGEGIEDYGRYIISIQR</sequence>
<comment type="caution">
    <text evidence="2">The sequence shown here is derived from an EMBL/GenBank/DDBJ whole genome shotgun (WGS) entry which is preliminary data.</text>
</comment>
<name>A0A0L7LHJ7_OPEBR</name>
<keyword evidence="2" id="KW-0808">Transferase</keyword>
<dbReference type="GO" id="GO:0004519">
    <property type="term" value="F:endonuclease activity"/>
    <property type="evidence" value="ECO:0007669"/>
    <property type="project" value="UniProtKB-KW"/>
</dbReference>
<accession>A0A0L7LHJ7</accession>
<protein>
    <submittedName>
        <fullName evidence="2">Endonuclease-reverse transcriptase</fullName>
    </submittedName>
</protein>
<evidence type="ECO:0000313" key="3">
    <source>
        <dbReference type="Proteomes" id="UP000037510"/>
    </source>
</evidence>
<proteinExistence type="predicted"/>
<keyword evidence="2" id="KW-0255">Endonuclease</keyword>